<dbReference type="SUPFAM" id="SSF55781">
    <property type="entry name" value="GAF domain-like"/>
    <property type="match status" value="1"/>
</dbReference>
<evidence type="ECO:0000256" key="6">
    <source>
        <dbReference type="ARBA" id="ARBA00023012"/>
    </source>
</evidence>
<dbReference type="EC" id="2.7.13.3" evidence="2"/>
<dbReference type="Gene3D" id="3.30.450.40">
    <property type="match status" value="1"/>
</dbReference>
<reference evidence="8" key="1">
    <citation type="submission" date="2021-10" db="EMBL/GenBank/DDBJ databases">
        <title>Gramella sp. ASW11-100T, isolated from marine sediment.</title>
        <authorList>
            <person name="Xia C."/>
        </authorList>
    </citation>
    <scope>NUCLEOTIDE SEQUENCE</scope>
    <source>
        <strain evidence="8">ASW11-100</strain>
    </source>
</reference>
<dbReference type="InterPro" id="IPR050736">
    <property type="entry name" value="Sensor_HK_Regulatory"/>
</dbReference>
<dbReference type="SUPFAM" id="SSF55874">
    <property type="entry name" value="ATPase domain of HSP90 chaperone/DNA topoisomerase II/histidine kinase"/>
    <property type="match status" value="1"/>
</dbReference>
<organism evidence="8 9">
    <name type="scientific">Christiangramia sediminis</name>
    <dbReference type="NCBI Taxonomy" id="2881336"/>
    <lineage>
        <taxon>Bacteria</taxon>
        <taxon>Pseudomonadati</taxon>
        <taxon>Bacteroidota</taxon>
        <taxon>Flavobacteriia</taxon>
        <taxon>Flavobacteriales</taxon>
        <taxon>Flavobacteriaceae</taxon>
        <taxon>Christiangramia</taxon>
    </lineage>
</organism>
<dbReference type="Gene3D" id="3.30.565.10">
    <property type="entry name" value="Histidine kinase-like ATPase, C-terminal domain"/>
    <property type="match status" value="1"/>
</dbReference>
<dbReference type="InterPro" id="IPR005467">
    <property type="entry name" value="His_kinase_dom"/>
</dbReference>
<dbReference type="EMBL" id="JAJBZG010000001">
    <property type="protein sequence ID" value="MCB7479817.1"/>
    <property type="molecule type" value="Genomic_DNA"/>
</dbReference>
<name>A0A9X1LGE8_9FLAO</name>
<dbReference type="Gene3D" id="1.10.287.130">
    <property type="match status" value="1"/>
</dbReference>
<dbReference type="PRINTS" id="PR00344">
    <property type="entry name" value="BCTRLSENSOR"/>
</dbReference>
<gene>
    <name evidence="8" type="ORF">LGQ90_00960</name>
</gene>
<dbReference type="InterPro" id="IPR036890">
    <property type="entry name" value="HATPase_C_sf"/>
</dbReference>
<dbReference type="SMART" id="SM00388">
    <property type="entry name" value="HisKA"/>
    <property type="match status" value="1"/>
</dbReference>
<dbReference type="AlphaFoldDB" id="A0A9X1LGE8"/>
<dbReference type="InterPro" id="IPR003661">
    <property type="entry name" value="HisK_dim/P_dom"/>
</dbReference>
<dbReference type="InterPro" id="IPR003018">
    <property type="entry name" value="GAF"/>
</dbReference>
<dbReference type="SUPFAM" id="SSF47384">
    <property type="entry name" value="Homodimeric domain of signal transducing histidine kinase"/>
    <property type="match status" value="1"/>
</dbReference>
<evidence type="ECO:0000256" key="1">
    <source>
        <dbReference type="ARBA" id="ARBA00000085"/>
    </source>
</evidence>
<accession>A0A9X1LGE8</accession>
<dbReference type="PANTHER" id="PTHR43711">
    <property type="entry name" value="TWO-COMPONENT HISTIDINE KINASE"/>
    <property type="match status" value="1"/>
</dbReference>
<dbReference type="PROSITE" id="PS50109">
    <property type="entry name" value="HIS_KIN"/>
    <property type="match status" value="1"/>
</dbReference>
<dbReference type="InterPro" id="IPR029016">
    <property type="entry name" value="GAF-like_dom_sf"/>
</dbReference>
<feature type="domain" description="Histidine kinase" evidence="7">
    <location>
        <begin position="184"/>
        <end position="397"/>
    </location>
</feature>
<dbReference type="SMART" id="SM00387">
    <property type="entry name" value="HATPase_c"/>
    <property type="match status" value="1"/>
</dbReference>
<evidence type="ECO:0000256" key="4">
    <source>
        <dbReference type="ARBA" id="ARBA00022679"/>
    </source>
</evidence>
<dbReference type="SMART" id="SM00065">
    <property type="entry name" value="GAF"/>
    <property type="match status" value="1"/>
</dbReference>
<evidence type="ECO:0000313" key="9">
    <source>
        <dbReference type="Proteomes" id="UP001139414"/>
    </source>
</evidence>
<proteinExistence type="predicted"/>
<keyword evidence="6" id="KW-0902">Two-component regulatory system</keyword>
<dbReference type="InterPro" id="IPR036097">
    <property type="entry name" value="HisK_dim/P_sf"/>
</dbReference>
<dbReference type="GO" id="GO:0000155">
    <property type="term" value="F:phosphorelay sensor kinase activity"/>
    <property type="evidence" value="ECO:0007669"/>
    <property type="project" value="InterPro"/>
</dbReference>
<comment type="caution">
    <text evidence="8">The sequence shown here is derived from an EMBL/GenBank/DDBJ whole genome shotgun (WGS) entry which is preliminary data.</text>
</comment>
<dbReference type="RefSeq" id="WP_229337208.1">
    <property type="nucleotide sequence ID" value="NZ_JAJBZG010000001.1"/>
</dbReference>
<evidence type="ECO:0000256" key="5">
    <source>
        <dbReference type="ARBA" id="ARBA00022777"/>
    </source>
</evidence>
<evidence type="ECO:0000313" key="8">
    <source>
        <dbReference type="EMBL" id="MCB7479817.1"/>
    </source>
</evidence>
<dbReference type="Proteomes" id="UP001139414">
    <property type="component" value="Unassembled WGS sequence"/>
</dbReference>
<dbReference type="CDD" id="cd00082">
    <property type="entry name" value="HisKA"/>
    <property type="match status" value="1"/>
</dbReference>
<keyword evidence="9" id="KW-1185">Reference proteome</keyword>
<dbReference type="Pfam" id="PF02518">
    <property type="entry name" value="HATPase_c"/>
    <property type="match status" value="1"/>
</dbReference>
<evidence type="ECO:0000259" key="7">
    <source>
        <dbReference type="PROSITE" id="PS50109"/>
    </source>
</evidence>
<keyword evidence="5 8" id="KW-0418">Kinase</keyword>
<sequence>MNPNLDFHIQKDVEKILSIESIPTMLNVICQSTGMKFAAVARVTDKHWVTCVSQDEINFGLKPGDELELETTICNEIRQHHEPVVIDHVSKNVDYCEHHTPAKYGFESYISFPIYKKNGDFFGTLCAIDPQPAKLDNPHIRQLFQLYTELISFHIEAVEELKDINEELLEAKKVGKLRDTFVAILGHDLRNPLGTTRMCSDILMQMDLPEFARKQVGTIKSTSLRMQELIDNLLDFAKGELGEGIQLNLISDNAQLKSEISQIIKEVETTDTQHQITLSFALKNAIKCDINRIGQMFSNLLSNAVKHGYEKKPIFVNVKNENDKFCLEVHNSSDDIPSKMMKDLFKPFITSHSENNKDGLGLGLYIASQIAKAHNGDLKVSSSNNKTSFRFEMPINS</sequence>
<protein>
    <recommendedName>
        <fullName evidence="2">histidine kinase</fullName>
        <ecNumber evidence="2">2.7.13.3</ecNumber>
    </recommendedName>
</protein>
<dbReference type="InterPro" id="IPR004358">
    <property type="entry name" value="Sig_transdc_His_kin-like_C"/>
</dbReference>
<comment type="catalytic activity">
    <reaction evidence="1">
        <text>ATP + protein L-histidine = ADP + protein N-phospho-L-histidine.</text>
        <dbReference type="EC" id="2.7.13.3"/>
    </reaction>
</comment>
<dbReference type="Pfam" id="PF00512">
    <property type="entry name" value="HisKA"/>
    <property type="match status" value="1"/>
</dbReference>
<evidence type="ECO:0000256" key="3">
    <source>
        <dbReference type="ARBA" id="ARBA00022553"/>
    </source>
</evidence>
<evidence type="ECO:0000256" key="2">
    <source>
        <dbReference type="ARBA" id="ARBA00012438"/>
    </source>
</evidence>
<keyword evidence="3" id="KW-0597">Phosphoprotein</keyword>
<keyword evidence="4" id="KW-0808">Transferase</keyword>
<dbReference type="Pfam" id="PF01590">
    <property type="entry name" value="GAF"/>
    <property type="match status" value="1"/>
</dbReference>
<dbReference type="InterPro" id="IPR003594">
    <property type="entry name" value="HATPase_dom"/>
</dbReference>
<dbReference type="PANTHER" id="PTHR43711:SF1">
    <property type="entry name" value="HISTIDINE KINASE 1"/>
    <property type="match status" value="1"/>
</dbReference>